<evidence type="ECO:0000256" key="1">
    <source>
        <dbReference type="ARBA" id="ARBA00008894"/>
    </source>
</evidence>
<reference evidence="11" key="1">
    <citation type="submission" date="2019-03" db="EMBL/GenBank/DDBJ databases">
        <title>WGS assembly of Setaria viridis.</title>
        <authorList>
            <person name="Huang P."/>
            <person name="Jenkins J."/>
            <person name="Grimwood J."/>
            <person name="Barry K."/>
            <person name="Healey A."/>
            <person name="Mamidi S."/>
            <person name="Sreedasyam A."/>
            <person name="Shu S."/>
            <person name="Feldman M."/>
            <person name="Wu J."/>
            <person name="Yu Y."/>
            <person name="Chen C."/>
            <person name="Johnson J."/>
            <person name="Rokhsar D."/>
            <person name="Baxter I."/>
            <person name="Schmutz J."/>
            <person name="Brutnell T."/>
            <person name="Kellogg E."/>
        </authorList>
    </citation>
    <scope>NUCLEOTIDE SEQUENCE [LARGE SCALE GENOMIC DNA]</scope>
</reference>
<dbReference type="AlphaFoldDB" id="A0A4U6U9C4"/>
<keyword evidence="6" id="KW-0175">Coiled coil</keyword>
<accession>A0A4U6U9C4</accession>
<sequence>MELAAGAVSPLLRKLGELLVGELTLEQRVRKDVVSLKTEMEWMDEALRKVAKVDQPDKQDAHWAREVRELSYDMEDAVDAFMLRVTGDTEPARGDLKSRVQEFLKKTGRLFGKGKELHQIAGAVEDAKRLSNQLREWSQKYRLEVKDGGGTGSGTGGDSIDPRLTAMFREVTELVGVNGSRDELIERISDRSKKHAQTVSIVGFGGLGKTTLAKAVYDTVKDQFVCAAFVSVSRSPDFTRIFKKILFQLDKEQYAHFDEAVWDAMQLINELKGFLQNKRFLIVIDDIWDAEAWDFIKNAFPKNYLGSALITTTRKHDVAKACCPSTDDHNKIYKMMTLSESDSQRLFYMRIFGHRNGCSPELEQVSRDILKKCGGVPLAIISIASLLASHQQIKAKDQWYTVLNSIGHGLGDNVKNMREILSYSYYDLPFHLKACLLYLSIFSEDHDIGRDRLIWRWIAEGFVQHENNNDNLYEVGESYFNELINRSMVEPVGIDFEGRAQSCRVHDIVLDLIRSLSTKENFVTIWDDTETTSSKFKVRRLSLQNSSAPGSATTTLLQVRSFTAFSPAVDSMPSLSQFQVLRVLDLEGCALKKCGDHFNLKHVGNLSQLRYLGLRRTYIHELPVEIGKLQFLQTLDIRGAHGIQKLPQTISRLRKLMCLHLDWDTKLPKGLSNLTSLEELTGLRIGQDSAHIVREELSHLTGLRVLKMSWEKDTDLGEDLVKSLGNLREIQSLDVYVNGGRGDLIRTWAPPPGLRRFLSRGPTSELSTLPAWVSSSSLTSLDVWVRRVRRDDLQALGALPALRGLRLRAAGRFNDDRGTERLPAVRAGAFPCVRACAFLHFVTAPSMFPGGAMPVARQLEFSVRAWDLAGGSGGLIGLDDLRMEHLPSLEEIKVDLWYSGGGDQVEIVAAVLRRAAEGHPNHPTLRITATPCYRYTC</sequence>
<dbReference type="PANTHER" id="PTHR23155">
    <property type="entry name" value="DISEASE RESISTANCE PROTEIN RP"/>
    <property type="match status" value="1"/>
</dbReference>
<dbReference type="SUPFAM" id="SSF52047">
    <property type="entry name" value="RNI-like"/>
    <property type="match status" value="1"/>
</dbReference>
<feature type="domain" description="NB-ARC" evidence="7">
    <location>
        <begin position="182"/>
        <end position="348"/>
    </location>
</feature>
<dbReference type="InterPro" id="IPR002182">
    <property type="entry name" value="NB-ARC"/>
</dbReference>
<feature type="domain" description="Disease resistance R13L4/SHOC-2-like LRR" evidence="10">
    <location>
        <begin position="558"/>
        <end position="925"/>
    </location>
</feature>
<evidence type="ECO:0000259" key="9">
    <source>
        <dbReference type="Pfam" id="PF23559"/>
    </source>
</evidence>
<dbReference type="InterPro" id="IPR044974">
    <property type="entry name" value="Disease_R_plants"/>
</dbReference>
<dbReference type="Gene3D" id="1.10.10.10">
    <property type="entry name" value="Winged helix-like DNA-binding domain superfamily/Winged helix DNA-binding domain"/>
    <property type="match status" value="1"/>
</dbReference>
<feature type="domain" description="Disease resistance N-terminal" evidence="8">
    <location>
        <begin position="7"/>
        <end position="88"/>
    </location>
</feature>
<dbReference type="Gene3D" id="3.40.50.300">
    <property type="entry name" value="P-loop containing nucleotide triphosphate hydrolases"/>
    <property type="match status" value="1"/>
</dbReference>
<dbReference type="GO" id="GO:0043531">
    <property type="term" value="F:ADP binding"/>
    <property type="evidence" value="ECO:0007669"/>
    <property type="project" value="InterPro"/>
</dbReference>
<dbReference type="InterPro" id="IPR041118">
    <property type="entry name" value="Rx_N"/>
</dbReference>
<dbReference type="FunFam" id="1.10.10.10:FF:000322">
    <property type="entry name" value="Probable disease resistance protein At1g63360"/>
    <property type="match status" value="1"/>
</dbReference>
<dbReference type="OMA" id="LHFVTAP"/>
<keyword evidence="12" id="KW-1185">Reference proteome</keyword>
<evidence type="ECO:0008006" key="13">
    <source>
        <dbReference type="Google" id="ProtNLM"/>
    </source>
</evidence>
<dbReference type="Gene3D" id="1.20.5.4130">
    <property type="match status" value="1"/>
</dbReference>
<dbReference type="Proteomes" id="UP000298652">
    <property type="component" value="Chromosome 5"/>
</dbReference>
<dbReference type="InterPro" id="IPR055414">
    <property type="entry name" value="LRR_R13L4/SHOC2-like"/>
</dbReference>
<dbReference type="Gene3D" id="1.10.8.430">
    <property type="entry name" value="Helical domain of apoptotic protease-activating factors"/>
    <property type="match status" value="1"/>
</dbReference>
<dbReference type="InterPro" id="IPR038005">
    <property type="entry name" value="RX-like_CC"/>
</dbReference>
<dbReference type="EMBL" id="CM016556">
    <property type="protein sequence ID" value="TKW12420.1"/>
    <property type="molecule type" value="Genomic_DNA"/>
</dbReference>
<dbReference type="Gramene" id="TKW12420">
    <property type="protein sequence ID" value="TKW12420"/>
    <property type="gene ID" value="SEVIR_5G034700v2"/>
</dbReference>
<comment type="similarity">
    <text evidence="1">Belongs to the disease resistance NB-LRR family.</text>
</comment>
<dbReference type="Pfam" id="PF23559">
    <property type="entry name" value="WHD_DRP"/>
    <property type="match status" value="1"/>
</dbReference>
<evidence type="ECO:0000256" key="6">
    <source>
        <dbReference type="ARBA" id="ARBA00023054"/>
    </source>
</evidence>
<dbReference type="Pfam" id="PF18052">
    <property type="entry name" value="Rx_N"/>
    <property type="match status" value="1"/>
</dbReference>
<keyword evidence="5" id="KW-0611">Plant defense</keyword>
<protein>
    <recommendedName>
        <fullName evidence="13">AAA+ ATPase domain-containing protein</fullName>
    </recommendedName>
</protein>
<dbReference type="Pfam" id="PF23598">
    <property type="entry name" value="LRR_14"/>
    <property type="match status" value="1"/>
</dbReference>
<feature type="domain" description="Disease resistance protein winged helix" evidence="9">
    <location>
        <begin position="441"/>
        <end position="513"/>
    </location>
</feature>
<dbReference type="PANTHER" id="PTHR23155:SF1116">
    <property type="entry name" value="OS12G0273300 PROTEIN"/>
    <property type="match status" value="1"/>
</dbReference>
<dbReference type="CDD" id="cd14798">
    <property type="entry name" value="RX-CC_like"/>
    <property type="match status" value="1"/>
</dbReference>
<evidence type="ECO:0000256" key="3">
    <source>
        <dbReference type="ARBA" id="ARBA00022737"/>
    </source>
</evidence>
<dbReference type="InterPro" id="IPR042197">
    <property type="entry name" value="Apaf_helical"/>
</dbReference>
<evidence type="ECO:0000259" key="10">
    <source>
        <dbReference type="Pfam" id="PF23598"/>
    </source>
</evidence>
<dbReference type="GO" id="GO:0042742">
    <property type="term" value="P:defense response to bacterium"/>
    <property type="evidence" value="ECO:0007669"/>
    <property type="project" value="UniProtKB-ARBA"/>
</dbReference>
<dbReference type="PRINTS" id="PR00364">
    <property type="entry name" value="DISEASERSIST"/>
</dbReference>
<dbReference type="InterPro" id="IPR036388">
    <property type="entry name" value="WH-like_DNA-bd_sf"/>
</dbReference>
<dbReference type="GO" id="GO:0009626">
    <property type="term" value="P:plant-type hypersensitive response"/>
    <property type="evidence" value="ECO:0007669"/>
    <property type="project" value="UniProtKB-ARBA"/>
</dbReference>
<dbReference type="Gene3D" id="3.80.10.10">
    <property type="entry name" value="Ribonuclease Inhibitor"/>
    <property type="match status" value="1"/>
</dbReference>
<proteinExistence type="inferred from homology"/>
<dbReference type="InterPro" id="IPR027417">
    <property type="entry name" value="P-loop_NTPase"/>
</dbReference>
<organism evidence="11 12">
    <name type="scientific">Setaria viridis</name>
    <name type="common">Green bristlegrass</name>
    <name type="synonym">Setaria italica subsp. viridis</name>
    <dbReference type="NCBI Taxonomy" id="4556"/>
    <lineage>
        <taxon>Eukaryota</taxon>
        <taxon>Viridiplantae</taxon>
        <taxon>Streptophyta</taxon>
        <taxon>Embryophyta</taxon>
        <taxon>Tracheophyta</taxon>
        <taxon>Spermatophyta</taxon>
        <taxon>Magnoliopsida</taxon>
        <taxon>Liliopsida</taxon>
        <taxon>Poales</taxon>
        <taxon>Poaceae</taxon>
        <taxon>PACMAD clade</taxon>
        <taxon>Panicoideae</taxon>
        <taxon>Panicodae</taxon>
        <taxon>Paniceae</taxon>
        <taxon>Cenchrinae</taxon>
        <taxon>Setaria</taxon>
    </lineage>
</organism>
<dbReference type="Pfam" id="PF00931">
    <property type="entry name" value="NB-ARC"/>
    <property type="match status" value="1"/>
</dbReference>
<evidence type="ECO:0000256" key="2">
    <source>
        <dbReference type="ARBA" id="ARBA00022614"/>
    </source>
</evidence>
<evidence type="ECO:0000313" key="12">
    <source>
        <dbReference type="Proteomes" id="UP000298652"/>
    </source>
</evidence>
<dbReference type="InterPro" id="IPR032675">
    <property type="entry name" value="LRR_dom_sf"/>
</dbReference>
<evidence type="ECO:0000313" key="11">
    <source>
        <dbReference type="EMBL" id="TKW12420.1"/>
    </source>
</evidence>
<evidence type="ECO:0000259" key="7">
    <source>
        <dbReference type="Pfam" id="PF00931"/>
    </source>
</evidence>
<keyword evidence="4" id="KW-0547">Nucleotide-binding</keyword>
<evidence type="ECO:0000259" key="8">
    <source>
        <dbReference type="Pfam" id="PF18052"/>
    </source>
</evidence>
<gene>
    <name evidence="11" type="ORF">SEVIR_5G034700v2</name>
</gene>
<evidence type="ECO:0000256" key="5">
    <source>
        <dbReference type="ARBA" id="ARBA00022821"/>
    </source>
</evidence>
<dbReference type="SUPFAM" id="SSF52540">
    <property type="entry name" value="P-loop containing nucleoside triphosphate hydrolases"/>
    <property type="match status" value="1"/>
</dbReference>
<name>A0A4U6U9C4_SETVI</name>
<keyword evidence="3" id="KW-0677">Repeat</keyword>
<dbReference type="FunFam" id="3.40.50.300:FF:001091">
    <property type="entry name" value="Probable disease resistance protein At1g61300"/>
    <property type="match status" value="1"/>
</dbReference>
<keyword evidence="2" id="KW-0433">Leucine-rich repeat</keyword>
<evidence type="ECO:0000256" key="4">
    <source>
        <dbReference type="ARBA" id="ARBA00022741"/>
    </source>
</evidence>
<dbReference type="InterPro" id="IPR058922">
    <property type="entry name" value="WHD_DRP"/>
</dbReference>
<dbReference type="GO" id="GO:0002758">
    <property type="term" value="P:innate immune response-activating signaling pathway"/>
    <property type="evidence" value="ECO:0007669"/>
    <property type="project" value="UniProtKB-ARBA"/>
</dbReference>